<accession>A0A0H3B4I6</accession>
<dbReference type="EMBL" id="CP000950">
    <property type="protein sequence ID" value="ACA68248.1"/>
    <property type="molecule type" value="Genomic_DNA"/>
</dbReference>
<gene>
    <name evidence="1" type="ordered locus">YPK_1959</name>
</gene>
<evidence type="ECO:0000313" key="1">
    <source>
        <dbReference type="EMBL" id="ACA68248.1"/>
    </source>
</evidence>
<sequence length="49" mass="5728">MFTINIIELLFVKTYFSNIVARSNDINVNMCDFMIDKPGDDCDYCRDGR</sequence>
<proteinExistence type="predicted"/>
<protein>
    <submittedName>
        <fullName evidence="1">Uncharacterized protein</fullName>
    </submittedName>
</protein>
<dbReference type="KEGG" id="ypy:YPK_1959"/>
<reference evidence="1" key="1">
    <citation type="submission" date="2008-02" db="EMBL/GenBank/DDBJ databases">
        <title>Complete sequence of Yersinia pseudotuberculosis YPIII.</title>
        <authorList>
            <consortium name="US DOE Joint Genome Institute"/>
            <person name="Challacombe J.F."/>
            <person name="Bruce D."/>
            <person name="Detter J.C."/>
            <person name="Green L."/>
            <person name="Land M."/>
            <person name="Munk C."/>
            <person name="Lindler L.E."/>
            <person name="Nikolich M.P."/>
            <person name="Brettin T."/>
        </authorList>
    </citation>
    <scope>NUCLEOTIDE SEQUENCE</scope>
    <source>
        <strain evidence="1">YPIII</strain>
    </source>
</reference>
<organism evidence="1">
    <name type="scientific">Yersinia pseudotuberculosis serotype O:3 (strain YPIII)</name>
    <dbReference type="NCBI Taxonomy" id="502800"/>
    <lineage>
        <taxon>Bacteria</taxon>
        <taxon>Pseudomonadati</taxon>
        <taxon>Pseudomonadota</taxon>
        <taxon>Gammaproteobacteria</taxon>
        <taxon>Enterobacterales</taxon>
        <taxon>Yersiniaceae</taxon>
        <taxon>Yersinia</taxon>
    </lineage>
</organism>
<dbReference type="AlphaFoldDB" id="A0A0H3B4I6"/>
<name>A0A0H3B4I6_YERPY</name>